<name>A0ABR2HQG0_9PEZI</name>
<feature type="region of interest" description="Disordered" evidence="1">
    <location>
        <begin position="86"/>
        <end position="109"/>
    </location>
</feature>
<dbReference type="EMBL" id="JAPCWZ010000009">
    <property type="protein sequence ID" value="KAK8851313.1"/>
    <property type="molecule type" value="Genomic_DNA"/>
</dbReference>
<feature type="compositionally biased region" description="Low complexity" evidence="1">
    <location>
        <begin position="86"/>
        <end position="101"/>
    </location>
</feature>
<comment type="caution">
    <text evidence="4">The sequence shown here is derived from an EMBL/GenBank/DDBJ whole genome shotgun (WGS) entry which is preliminary data.</text>
</comment>
<sequence length="228" mass="25004">MKVSTTLCTLGLYTLALGAPTPVPNDKEFTIPTTSLKDVLSKFSFADRLTIKDFIRQHAGNHPVGPSDVVSPPETPAMHRPLSISQLLSSPSRSDSQSPIPEMEQSSTVRAEAGFISKTNPTTVEEEVAGSKRLYRFMPCHKNHGGKQQFHLVRQYADMVVVGVLAVFLMAVAIVELWTPVSGRLRQWRNNEGAIRLGDEEKTPIEPMSSPETLRSSVPQQPSTPATL</sequence>
<proteinExistence type="predicted"/>
<accession>A0ABR2HQG0</accession>
<evidence type="ECO:0000313" key="4">
    <source>
        <dbReference type="EMBL" id="KAK8851313.1"/>
    </source>
</evidence>
<gene>
    <name evidence="4" type="ORF">PGQ11_013792</name>
</gene>
<keyword evidence="2" id="KW-0812">Transmembrane</keyword>
<keyword evidence="5" id="KW-1185">Reference proteome</keyword>
<feature type="transmembrane region" description="Helical" evidence="2">
    <location>
        <begin position="159"/>
        <end position="179"/>
    </location>
</feature>
<keyword evidence="3" id="KW-0732">Signal</keyword>
<reference evidence="4 5" key="1">
    <citation type="journal article" date="2024" name="IMA Fungus">
        <title>Apiospora arundinis, a panoply of carbohydrate-active enzymes and secondary metabolites.</title>
        <authorList>
            <person name="Sorensen T."/>
            <person name="Petersen C."/>
            <person name="Muurmann A.T."/>
            <person name="Christiansen J.V."/>
            <person name="Brundto M.L."/>
            <person name="Overgaard C.K."/>
            <person name="Boysen A.T."/>
            <person name="Wollenberg R.D."/>
            <person name="Larsen T.O."/>
            <person name="Sorensen J.L."/>
            <person name="Nielsen K.L."/>
            <person name="Sondergaard T.E."/>
        </authorList>
    </citation>
    <scope>NUCLEOTIDE SEQUENCE [LARGE SCALE GENOMIC DNA]</scope>
    <source>
        <strain evidence="4 5">AAU 773</strain>
    </source>
</reference>
<evidence type="ECO:0000313" key="5">
    <source>
        <dbReference type="Proteomes" id="UP001390339"/>
    </source>
</evidence>
<feature type="signal peptide" evidence="3">
    <location>
        <begin position="1"/>
        <end position="18"/>
    </location>
</feature>
<evidence type="ECO:0000256" key="2">
    <source>
        <dbReference type="SAM" id="Phobius"/>
    </source>
</evidence>
<dbReference type="Proteomes" id="UP001390339">
    <property type="component" value="Unassembled WGS sequence"/>
</dbReference>
<organism evidence="4 5">
    <name type="scientific">Apiospora arundinis</name>
    <dbReference type="NCBI Taxonomy" id="335852"/>
    <lineage>
        <taxon>Eukaryota</taxon>
        <taxon>Fungi</taxon>
        <taxon>Dikarya</taxon>
        <taxon>Ascomycota</taxon>
        <taxon>Pezizomycotina</taxon>
        <taxon>Sordariomycetes</taxon>
        <taxon>Xylariomycetidae</taxon>
        <taxon>Amphisphaeriales</taxon>
        <taxon>Apiosporaceae</taxon>
        <taxon>Apiospora</taxon>
    </lineage>
</organism>
<protein>
    <submittedName>
        <fullName evidence="4">Uncharacterized protein</fullName>
    </submittedName>
</protein>
<keyword evidence="2" id="KW-0472">Membrane</keyword>
<feature type="chain" id="PRO_5047482739" evidence="3">
    <location>
        <begin position="19"/>
        <end position="228"/>
    </location>
</feature>
<keyword evidence="2" id="KW-1133">Transmembrane helix</keyword>
<evidence type="ECO:0000256" key="1">
    <source>
        <dbReference type="SAM" id="MobiDB-lite"/>
    </source>
</evidence>
<evidence type="ECO:0000256" key="3">
    <source>
        <dbReference type="SAM" id="SignalP"/>
    </source>
</evidence>
<feature type="region of interest" description="Disordered" evidence="1">
    <location>
        <begin position="196"/>
        <end position="228"/>
    </location>
</feature>
<feature type="compositionally biased region" description="Polar residues" evidence="1">
    <location>
        <begin position="210"/>
        <end position="228"/>
    </location>
</feature>